<gene>
    <name evidence="4" type="ORF">DCK61_08080</name>
    <name evidence="3" type="ORF">GT011_10150</name>
</gene>
<accession>A0A7U8DU42</accession>
<evidence type="ECO:0000313" key="4">
    <source>
        <dbReference type="EMBL" id="KAA9450667.1"/>
    </source>
</evidence>
<comment type="caution">
    <text evidence="3">The sequence shown here is derived from an EMBL/GenBank/DDBJ whole genome shotgun (WGS) entry which is preliminary data.</text>
</comment>
<keyword evidence="1" id="KW-0238">DNA-binding</keyword>
<evidence type="ECO:0000313" key="3">
    <source>
        <dbReference type="EMBL" id="EDN8269711.1"/>
    </source>
</evidence>
<evidence type="ECO:0000256" key="1">
    <source>
        <dbReference type="ARBA" id="ARBA00023125"/>
    </source>
</evidence>
<organism evidence="3 6">
    <name type="scientific">Listeria monocytogenes</name>
    <dbReference type="NCBI Taxonomy" id="1639"/>
    <lineage>
        <taxon>Bacteria</taxon>
        <taxon>Bacillati</taxon>
        <taxon>Bacillota</taxon>
        <taxon>Bacilli</taxon>
        <taxon>Bacillales</taxon>
        <taxon>Listeriaceae</taxon>
        <taxon>Listeria</taxon>
    </lineage>
</organism>
<dbReference type="AlphaFoldDB" id="A0A7U8DU42"/>
<protein>
    <submittedName>
        <fullName evidence="3">Helix-turn-helix domain-containing protein</fullName>
    </submittedName>
    <submittedName>
        <fullName evidence="4">XRE family transcriptional regulator</fullName>
    </submittedName>
</protein>
<name>A0A7U8DU42_LISMN</name>
<dbReference type="Gene3D" id="1.10.260.40">
    <property type="entry name" value="lambda repressor-like DNA-binding domains"/>
    <property type="match status" value="1"/>
</dbReference>
<dbReference type="SMART" id="SM00530">
    <property type="entry name" value="HTH_XRE"/>
    <property type="match status" value="1"/>
</dbReference>
<dbReference type="PANTHER" id="PTHR46797">
    <property type="entry name" value="HTH-TYPE TRANSCRIPTIONAL REGULATOR"/>
    <property type="match status" value="1"/>
</dbReference>
<dbReference type="GO" id="GO:0003677">
    <property type="term" value="F:DNA binding"/>
    <property type="evidence" value="ECO:0007669"/>
    <property type="project" value="UniProtKB-KW"/>
</dbReference>
<dbReference type="Proteomes" id="UP000467247">
    <property type="component" value="Unassembled WGS sequence"/>
</dbReference>
<sequence length="76" mass="8751">MRTWLKNLREEKGLTQLELAELSNVERTTYASIEQGRRNPSVANAMRIAEVLNVEWTIFFDPKVRDSTQKLTEIGG</sequence>
<dbReference type="InterPro" id="IPR001387">
    <property type="entry name" value="Cro/C1-type_HTH"/>
</dbReference>
<evidence type="ECO:0000313" key="5">
    <source>
        <dbReference type="Proteomes" id="UP000460224"/>
    </source>
</evidence>
<dbReference type="Pfam" id="PF01381">
    <property type="entry name" value="HTH_3"/>
    <property type="match status" value="1"/>
</dbReference>
<reference evidence="4 5" key="1">
    <citation type="submission" date="2018-04" db="EMBL/GenBank/DDBJ databases">
        <title>Genome Analysis of a Prevalent Clone of Listeria monocytogenes Sequence Type 87 in China.</title>
        <authorList>
            <person name="Wang Y."/>
        </authorList>
    </citation>
    <scope>NUCLEOTIDE SEQUENCE [LARGE SCALE GENOMIC DNA]</scope>
    <source>
        <strain evidence="4 5">ICDC_LM1523</strain>
    </source>
</reference>
<dbReference type="EMBL" id="QDAY01000002">
    <property type="protein sequence ID" value="KAA9450667.1"/>
    <property type="molecule type" value="Genomic_DNA"/>
</dbReference>
<dbReference type="InterPro" id="IPR050807">
    <property type="entry name" value="TransReg_Diox_bact_type"/>
</dbReference>
<dbReference type="PANTHER" id="PTHR46797:SF1">
    <property type="entry name" value="METHYLPHOSPHONATE SYNTHASE"/>
    <property type="match status" value="1"/>
</dbReference>
<proteinExistence type="predicted"/>
<evidence type="ECO:0000259" key="2">
    <source>
        <dbReference type="PROSITE" id="PS50943"/>
    </source>
</evidence>
<evidence type="ECO:0000313" key="6">
    <source>
        <dbReference type="Proteomes" id="UP000467247"/>
    </source>
</evidence>
<dbReference type="PROSITE" id="PS50943">
    <property type="entry name" value="HTH_CROC1"/>
    <property type="match status" value="1"/>
</dbReference>
<dbReference type="RefSeq" id="WP_031645988.1">
    <property type="nucleotide sequence ID" value="NZ_CP021174.1"/>
</dbReference>
<reference evidence="3 6" key="2">
    <citation type="submission" date="2020-01" db="EMBL/GenBank/DDBJ databases">
        <authorList>
            <consortium name="GenomeTrakr: Next Generation Sequencing Network for Food Pathogen Tracability"/>
        </authorList>
    </citation>
    <scope>NUCLEOTIDE SEQUENCE [LARGE SCALE GENOMIC DNA]</scope>
    <source>
        <strain evidence="3 6">FDA00015028</strain>
    </source>
</reference>
<dbReference type="GO" id="GO:0003700">
    <property type="term" value="F:DNA-binding transcription factor activity"/>
    <property type="evidence" value="ECO:0007669"/>
    <property type="project" value="TreeGrafter"/>
</dbReference>
<dbReference type="CDD" id="cd00093">
    <property type="entry name" value="HTH_XRE"/>
    <property type="match status" value="1"/>
</dbReference>
<dbReference type="EMBL" id="AANCZP010000002">
    <property type="protein sequence ID" value="EDN8269711.1"/>
    <property type="molecule type" value="Genomic_DNA"/>
</dbReference>
<dbReference type="Proteomes" id="UP000460224">
    <property type="component" value="Unassembled WGS sequence"/>
</dbReference>
<feature type="domain" description="HTH cro/C1-type" evidence="2">
    <location>
        <begin position="5"/>
        <end position="59"/>
    </location>
</feature>
<dbReference type="SUPFAM" id="SSF47413">
    <property type="entry name" value="lambda repressor-like DNA-binding domains"/>
    <property type="match status" value="1"/>
</dbReference>
<dbReference type="InterPro" id="IPR010982">
    <property type="entry name" value="Lambda_DNA-bd_dom_sf"/>
</dbReference>
<dbReference type="GO" id="GO:0005829">
    <property type="term" value="C:cytosol"/>
    <property type="evidence" value="ECO:0007669"/>
    <property type="project" value="TreeGrafter"/>
</dbReference>